<protein>
    <submittedName>
        <fullName evidence="1">Uncharacterized protein</fullName>
    </submittedName>
</protein>
<sequence>MQNVEHCTRCRLKLRCEAASGLLIKHSISSLTKFEILREASKNITS</sequence>
<name>U1FA73_TRESO</name>
<dbReference type="STRING" id="1125725.HMPREF1325_1207"/>
<accession>U1FA73</accession>
<dbReference type="AlphaFoldDB" id="U1FA73"/>
<evidence type="ECO:0000313" key="2">
    <source>
        <dbReference type="Proteomes" id="UP000016412"/>
    </source>
</evidence>
<evidence type="ECO:0000313" key="1">
    <source>
        <dbReference type="EMBL" id="ERF61027.1"/>
    </source>
</evidence>
<reference evidence="1 2" key="1">
    <citation type="submission" date="2013-08" db="EMBL/GenBank/DDBJ databases">
        <authorList>
            <person name="Durkin A.S."/>
            <person name="Haft D.R."/>
            <person name="McCorrison J."/>
            <person name="Torralba M."/>
            <person name="Gillis M."/>
            <person name="Haft D.H."/>
            <person name="Methe B."/>
            <person name="Sutton G."/>
            <person name="Nelson K.E."/>
        </authorList>
    </citation>
    <scope>NUCLEOTIDE SEQUENCE [LARGE SCALE GENOMIC DNA]</scope>
    <source>
        <strain evidence="1 2">VPI DR56BR1116</strain>
    </source>
</reference>
<organism evidence="1 2">
    <name type="scientific">Treponema socranskii subsp. socranskii VPI DR56BR1116 = ATCC 35536</name>
    <dbReference type="NCBI Taxonomy" id="1125725"/>
    <lineage>
        <taxon>Bacteria</taxon>
        <taxon>Pseudomonadati</taxon>
        <taxon>Spirochaetota</taxon>
        <taxon>Spirochaetia</taxon>
        <taxon>Spirochaetales</taxon>
        <taxon>Treponemataceae</taxon>
        <taxon>Treponema</taxon>
    </lineage>
</organism>
<proteinExistence type="predicted"/>
<gene>
    <name evidence="1" type="ORF">HMPREF1325_1207</name>
</gene>
<dbReference type="Proteomes" id="UP000016412">
    <property type="component" value="Unassembled WGS sequence"/>
</dbReference>
<comment type="caution">
    <text evidence="1">The sequence shown here is derived from an EMBL/GenBank/DDBJ whole genome shotgun (WGS) entry which is preliminary data.</text>
</comment>
<dbReference type="EMBL" id="AUZJ01000020">
    <property type="protein sequence ID" value="ERF61027.1"/>
    <property type="molecule type" value="Genomic_DNA"/>
</dbReference>